<comment type="subcellular location">
    <subcellularLocation>
        <location evidence="1">Cell envelope</location>
    </subcellularLocation>
</comment>
<keyword evidence="3" id="KW-0201">Cytochrome c-type biogenesis</keyword>
<dbReference type="Pfam" id="PF23914">
    <property type="entry name" value="TPR_CcmH_CycH"/>
    <property type="match status" value="1"/>
</dbReference>
<comment type="caution">
    <text evidence="7">The sequence shown here is derived from an EMBL/GenBank/DDBJ whole genome shotgun (WGS) entry which is preliminary data.</text>
</comment>
<feature type="transmembrane region" description="Helical" evidence="5">
    <location>
        <begin position="96"/>
        <end position="116"/>
    </location>
</feature>
<dbReference type="InterPro" id="IPR019734">
    <property type="entry name" value="TPR_rpt"/>
</dbReference>
<name>A0ABQ6AQG9_9BRAD</name>
<dbReference type="InterPro" id="IPR011990">
    <property type="entry name" value="TPR-like_helical_dom_sf"/>
</dbReference>
<evidence type="ECO:0000313" key="8">
    <source>
        <dbReference type="Proteomes" id="UP001156905"/>
    </source>
</evidence>
<keyword evidence="8" id="KW-1185">Reference proteome</keyword>
<reference evidence="8" key="1">
    <citation type="journal article" date="2019" name="Int. J. Syst. Evol. Microbiol.">
        <title>The Global Catalogue of Microorganisms (GCM) 10K type strain sequencing project: providing services to taxonomists for standard genome sequencing and annotation.</title>
        <authorList>
            <consortium name="The Broad Institute Genomics Platform"/>
            <consortium name="The Broad Institute Genome Sequencing Center for Infectious Disease"/>
            <person name="Wu L."/>
            <person name="Ma J."/>
        </authorList>
    </citation>
    <scope>NUCLEOTIDE SEQUENCE [LARGE SCALE GENOMIC DNA]</scope>
    <source>
        <strain evidence="8">NBRC 102520</strain>
    </source>
</reference>
<evidence type="ECO:0000256" key="5">
    <source>
        <dbReference type="SAM" id="Phobius"/>
    </source>
</evidence>
<evidence type="ECO:0000313" key="7">
    <source>
        <dbReference type="EMBL" id="GLR84215.1"/>
    </source>
</evidence>
<evidence type="ECO:0000259" key="6">
    <source>
        <dbReference type="Pfam" id="PF23914"/>
    </source>
</evidence>
<feature type="transmembrane region" description="Helical" evidence="5">
    <location>
        <begin position="6"/>
        <end position="23"/>
    </location>
</feature>
<dbReference type="Gene3D" id="1.25.40.10">
    <property type="entry name" value="Tetratricopeptide repeat domain"/>
    <property type="match status" value="2"/>
</dbReference>
<dbReference type="EMBL" id="BSOW01000003">
    <property type="protein sequence ID" value="GLR84215.1"/>
    <property type="molecule type" value="Genomic_DNA"/>
</dbReference>
<evidence type="ECO:0000256" key="3">
    <source>
        <dbReference type="ARBA" id="ARBA00022748"/>
    </source>
</evidence>
<feature type="domain" description="Cytochrome c-type biogenesis protein H TPR" evidence="6">
    <location>
        <begin position="128"/>
        <end position="263"/>
    </location>
</feature>
<dbReference type="PANTHER" id="PTHR47870">
    <property type="entry name" value="CYTOCHROME C-TYPE BIOGENESIS PROTEIN CCMH"/>
    <property type="match status" value="1"/>
</dbReference>
<dbReference type="SUPFAM" id="SSF48452">
    <property type="entry name" value="TPR-like"/>
    <property type="match status" value="1"/>
</dbReference>
<keyword evidence="4" id="KW-0802">TPR repeat</keyword>
<keyword evidence="5" id="KW-1133">Transmembrane helix</keyword>
<sequence length="373" mass="40098">MTLWFVFALMTVAAIFAVLWPLGRAGRAQGQDTENQGSEVAVYKDQLAEIERDLAAGLIAAPEAEAARIEIGRRLLAAADSQPALDGRASLKWRRAAAVLALVGLPLVAILVYVPLGSPRLHDFPLAQRDRAPGMQQSLENMVVQVEQHLEKNPTDGRGWNVLAPVLERLGRYDDAVRAYRNSLTYNGESAERRSDLGEALLAAAGGVVTADAKAEFERAHALDAQEPKANYFLGLAAEQDGRKDDAAAIWRGVLAKAPPDAPWRALVQSSLARVGGGSAAPALSDDTIAAAKDMSEGDRGAMIRGMVDRLANRLKQNGDDVDGWLRLVRAYVVMGERDKARGALSDAREAVANDAERLRQLNEGLKNLGLDG</sequence>
<dbReference type="RefSeq" id="WP_284261645.1">
    <property type="nucleotide sequence ID" value="NZ_BSOW01000003.1"/>
</dbReference>
<protein>
    <submittedName>
        <fullName evidence="7">Cytochrome c-type biogenesis protein CycH</fullName>
    </submittedName>
</protein>
<dbReference type="SMART" id="SM00028">
    <property type="entry name" value="TPR"/>
    <property type="match status" value="3"/>
</dbReference>
<keyword evidence="5" id="KW-0472">Membrane</keyword>
<proteinExistence type="predicted"/>
<keyword evidence="2" id="KW-0677">Repeat</keyword>
<dbReference type="InterPro" id="IPR056413">
    <property type="entry name" value="TPR_CcmH_CycH"/>
</dbReference>
<accession>A0ABQ6AQG9</accession>
<evidence type="ECO:0000256" key="4">
    <source>
        <dbReference type="ARBA" id="ARBA00022803"/>
    </source>
</evidence>
<dbReference type="PANTHER" id="PTHR47870:SF4">
    <property type="entry name" value="CYTOCHROME C-TYPE BIOGENESIS PROTEIN CYCH"/>
    <property type="match status" value="1"/>
</dbReference>
<dbReference type="Proteomes" id="UP001156905">
    <property type="component" value="Unassembled WGS sequence"/>
</dbReference>
<dbReference type="NCBIfam" id="TIGR03142">
    <property type="entry name" value="cytochro_ccmI"/>
    <property type="match status" value="1"/>
</dbReference>
<organism evidence="7 8">
    <name type="scientific">Bradyrhizobium iriomotense</name>
    <dbReference type="NCBI Taxonomy" id="441950"/>
    <lineage>
        <taxon>Bacteria</taxon>
        <taxon>Pseudomonadati</taxon>
        <taxon>Pseudomonadota</taxon>
        <taxon>Alphaproteobacteria</taxon>
        <taxon>Hyphomicrobiales</taxon>
        <taxon>Nitrobacteraceae</taxon>
        <taxon>Bradyrhizobium</taxon>
    </lineage>
</organism>
<gene>
    <name evidence="7" type="primary">cycH</name>
    <name evidence="7" type="ORF">GCM10007857_09250</name>
</gene>
<dbReference type="InterPro" id="IPR051263">
    <property type="entry name" value="C-type_cytochrome_biogenesis"/>
</dbReference>
<dbReference type="InterPro" id="IPR017560">
    <property type="entry name" value="Cyt_c_biogenesis_CcmI"/>
</dbReference>
<evidence type="ECO:0000256" key="1">
    <source>
        <dbReference type="ARBA" id="ARBA00004196"/>
    </source>
</evidence>
<evidence type="ECO:0000256" key="2">
    <source>
        <dbReference type="ARBA" id="ARBA00022737"/>
    </source>
</evidence>
<keyword evidence="5" id="KW-0812">Transmembrane</keyword>